<reference evidence="2" key="1">
    <citation type="journal article" date="2015" name="Nature">
        <title>Complex archaea that bridge the gap between prokaryotes and eukaryotes.</title>
        <authorList>
            <person name="Spang A."/>
            <person name="Saw J.H."/>
            <person name="Jorgensen S.L."/>
            <person name="Zaremba-Niedzwiedzka K."/>
            <person name="Martijn J."/>
            <person name="Lind A.E."/>
            <person name="van Eijk R."/>
            <person name="Schleper C."/>
            <person name="Guy L."/>
            <person name="Ettema T.J."/>
        </authorList>
    </citation>
    <scope>NUCLEOTIDE SEQUENCE</scope>
</reference>
<proteinExistence type="predicted"/>
<feature type="transmembrane region" description="Helical" evidence="1">
    <location>
        <begin position="86"/>
        <end position="108"/>
    </location>
</feature>
<accession>A0A0F9D0E0</accession>
<comment type="caution">
    <text evidence="2">The sequence shown here is derived from an EMBL/GenBank/DDBJ whole genome shotgun (WGS) entry which is preliminary data.</text>
</comment>
<dbReference type="AlphaFoldDB" id="A0A0F9D0E0"/>
<keyword evidence="1" id="KW-0812">Transmembrane</keyword>
<keyword evidence="1" id="KW-0472">Membrane</keyword>
<sequence>MKKAAELAAADTIKVVYQSTPLDTIATTSRVVRDVPFQGWTVREHILQFVDEAVLDNPENKIVVIVDDERIPREEWDTTIPPAGSLLGIVAVPQVTALAGLLVSAGIGATAATIIATVVIMGAMIGLNILLGILLAPKAPDGSDGGSNALLLSGAKNELRPFRSVPRVYGNWRFSPPIAASAITEPSGDRFQTVRQLFTWGPGPLLIENLKIGDTDFDSFVDAESETKTITAGDKVVSLYQRLAQDLSPDVLLRDQHPRTEW</sequence>
<name>A0A0F9D0E0_9ZZZZ</name>
<gene>
    <name evidence="2" type="ORF">LCGC14_2604990</name>
</gene>
<feature type="non-terminal residue" evidence="2">
    <location>
        <position position="262"/>
    </location>
</feature>
<evidence type="ECO:0000313" key="2">
    <source>
        <dbReference type="EMBL" id="KKL05543.1"/>
    </source>
</evidence>
<evidence type="ECO:0000256" key="1">
    <source>
        <dbReference type="SAM" id="Phobius"/>
    </source>
</evidence>
<keyword evidence="1" id="KW-1133">Transmembrane helix</keyword>
<feature type="transmembrane region" description="Helical" evidence="1">
    <location>
        <begin position="114"/>
        <end position="136"/>
    </location>
</feature>
<organism evidence="2">
    <name type="scientific">marine sediment metagenome</name>
    <dbReference type="NCBI Taxonomy" id="412755"/>
    <lineage>
        <taxon>unclassified sequences</taxon>
        <taxon>metagenomes</taxon>
        <taxon>ecological metagenomes</taxon>
    </lineage>
</organism>
<protein>
    <submittedName>
        <fullName evidence="2">Uncharacterized protein</fullName>
    </submittedName>
</protein>
<dbReference type="EMBL" id="LAZR01044071">
    <property type="protein sequence ID" value="KKL05543.1"/>
    <property type="molecule type" value="Genomic_DNA"/>
</dbReference>